<evidence type="ECO:0000313" key="1">
    <source>
        <dbReference type="EMBL" id="JAP94029.1"/>
    </source>
</evidence>
<proteinExistence type="predicted"/>
<accession>A0A146KFF9</accession>
<dbReference type="SUPFAM" id="SSF53098">
    <property type="entry name" value="Ribonuclease H-like"/>
    <property type="match status" value="1"/>
</dbReference>
<dbReference type="AlphaFoldDB" id="A0A146KFF9"/>
<feature type="non-terminal residue" evidence="1">
    <location>
        <position position="1"/>
    </location>
</feature>
<reference evidence="1" key="1">
    <citation type="submission" date="2015-07" db="EMBL/GenBank/DDBJ databases">
        <title>Adaptation to a free-living lifestyle via gene acquisitions in the diplomonad Trepomonas sp. PC1.</title>
        <authorList>
            <person name="Xu F."/>
            <person name="Jerlstrom-Hultqvist J."/>
            <person name="Kolisko M."/>
            <person name="Simpson A.G.B."/>
            <person name="Roger A.J."/>
            <person name="Svard S.G."/>
            <person name="Andersson J.O."/>
        </authorList>
    </citation>
    <scope>NUCLEOTIDE SEQUENCE</scope>
    <source>
        <strain evidence="1">PC1</strain>
    </source>
</reference>
<dbReference type="EMBL" id="GDID01002577">
    <property type="protein sequence ID" value="JAP94029.1"/>
    <property type="molecule type" value="Transcribed_RNA"/>
</dbReference>
<sequence length="528" mass="61616">QPHYILFCNNQDFLMHNIERLKFYSNYQITRRTNNQNGTFYAAILFLNVKEVPDEELIYQYVDSRIKLLKPPFEFDKQLMTDLSFYVELELKTIYKIQNRTLQVANFDNLIIIALNFYSKNPTIISEVACVKICNNEIVQAIQFFPKLSDGNLKLLKQVKQDVAKHYFVKTSIPTPFAKEFSIKQCEVPIADVISLFSNNQVDELDKVENLIFLNMISSNPGKSLICTDSYSKSTVQNLNLGQPVHHISDLSFVLTKQDLDIFQHENIRIRNCKQHDGDCVLNHAFYLAYKYLGLPYQIQEAQVVQKVKRSEVVRKQDIKSNAKVVKLKKQKQIDLPPFQTVVIIDFEAFCINPVVPSEFCGVLLEVEENIKITTSLHCFFEPTEQLDINPENVEFVYQKVTKIPSQKHKGYEKFAQEQKLLKQSEFKEQFLQFLPKTNTVVCSKGHHLEQKILNEMGIEVKIYEFDDVCTKLGIKANFDKIHDNRQMDYCEFHGKLEDKIVELKNKKQMVHCARDDVFFLAKMLEQK</sequence>
<dbReference type="InterPro" id="IPR036397">
    <property type="entry name" value="RNaseH_sf"/>
</dbReference>
<organism evidence="1">
    <name type="scientific">Trepomonas sp. PC1</name>
    <dbReference type="NCBI Taxonomy" id="1076344"/>
    <lineage>
        <taxon>Eukaryota</taxon>
        <taxon>Metamonada</taxon>
        <taxon>Diplomonadida</taxon>
        <taxon>Hexamitidae</taxon>
        <taxon>Hexamitinae</taxon>
        <taxon>Trepomonas</taxon>
    </lineage>
</organism>
<protein>
    <recommendedName>
        <fullName evidence="2">Exonuclease domain-containing protein</fullName>
    </recommendedName>
</protein>
<dbReference type="Gene3D" id="3.30.420.10">
    <property type="entry name" value="Ribonuclease H-like superfamily/Ribonuclease H"/>
    <property type="match status" value="1"/>
</dbReference>
<gene>
    <name evidence="1" type="ORF">TPC1_13466</name>
</gene>
<evidence type="ECO:0008006" key="2">
    <source>
        <dbReference type="Google" id="ProtNLM"/>
    </source>
</evidence>
<name>A0A146KFF9_9EUKA</name>
<dbReference type="GO" id="GO:0003676">
    <property type="term" value="F:nucleic acid binding"/>
    <property type="evidence" value="ECO:0007669"/>
    <property type="project" value="InterPro"/>
</dbReference>
<dbReference type="InterPro" id="IPR012337">
    <property type="entry name" value="RNaseH-like_sf"/>
</dbReference>